<evidence type="ECO:0008006" key="3">
    <source>
        <dbReference type="Google" id="ProtNLM"/>
    </source>
</evidence>
<dbReference type="EMBL" id="JAIVGD010000019">
    <property type="protein sequence ID" value="KAH0748047.1"/>
    <property type="molecule type" value="Genomic_DNA"/>
</dbReference>
<keyword evidence="2" id="KW-1185">Reference proteome</keyword>
<name>A0ABQ7UEP1_SOLTU</name>
<reference evidence="1 2" key="1">
    <citation type="journal article" date="2021" name="bioRxiv">
        <title>Chromosome-scale and haplotype-resolved genome assembly of a tetraploid potato cultivar.</title>
        <authorList>
            <person name="Sun H."/>
            <person name="Jiao W.-B."/>
            <person name="Krause K."/>
            <person name="Campoy J.A."/>
            <person name="Goel M."/>
            <person name="Folz-Donahue K."/>
            <person name="Kukat C."/>
            <person name="Huettel B."/>
            <person name="Schneeberger K."/>
        </authorList>
    </citation>
    <scope>NUCLEOTIDE SEQUENCE [LARGE SCALE GENOMIC DNA]</scope>
    <source>
        <strain evidence="1">SolTubOtavaFocal</strain>
        <tissue evidence="1">Leaves</tissue>
    </source>
</reference>
<proteinExistence type="predicted"/>
<protein>
    <recommendedName>
        <fullName evidence="3">Integrase core domain containing protein</fullName>
    </recommendedName>
</protein>
<organism evidence="1 2">
    <name type="scientific">Solanum tuberosum</name>
    <name type="common">Potato</name>
    <dbReference type="NCBI Taxonomy" id="4113"/>
    <lineage>
        <taxon>Eukaryota</taxon>
        <taxon>Viridiplantae</taxon>
        <taxon>Streptophyta</taxon>
        <taxon>Embryophyta</taxon>
        <taxon>Tracheophyta</taxon>
        <taxon>Spermatophyta</taxon>
        <taxon>Magnoliopsida</taxon>
        <taxon>eudicotyledons</taxon>
        <taxon>Gunneridae</taxon>
        <taxon>Pentapetalae</taxon>
        <taxon>asterids</taxon>
        <taxon>lamiids</taxon>
        <taxon>Solanales</taxon>
        <taxon>Solanaceae</taxon>
        <taxon>Solanoideae</taxon>
        <taxon>Solaneae</taxon>
        <taxon>Solanum</taxon>
    </lineage>
</organism>
<gene>
    <name evidence="1" type="ORF">KY290_027279</name>
</gene>
<evidence type="ECO:0000313" key="1">
    <source>
        <dbReference type="EMBL" id="KAH0748047.1"/>
    </source>
</evidence>
<evidence type="ECO:0000313" key="2">
    <source>
        <dbReference type="Proteomes" id="UP000826656"/>
    </source>
</evidence>
<comment type="caution">
    <text evidence="1">The sequence shown here is derived from an EMBL/GenBank/DDBJ whole genome shotgun (WGS) entry which is preliminary data.</text>
</comment>
<accession>A0ABQ7UEP1</accession>
<dbReference type="Proteomes" id="UP000826656">
    <property type="component" value="Unassembled WGS sequence"/>
</dbReference>
<sequence>MFSVGCCAQRVLHPTSRSMCLLQKEEEEEIMHGDETMTMMHGDGTTTMRWNNNNNVGRWNNNKGGYNDVGRWNNDNNCRYCKKLHIRNQQLQTQTATIVATSSSPLTVTIPTDEYSRLTKY</sequence>